<evidence type="ECO:0000313" key="5">
    <source>
        <dbReference type="EMBL" id="KAA8910569.1"/>
    </source>
</evidence>
<dbReference type="InterPro" id="IPR015943">
    <property type="entry name" value="WD40/YVTN_repeat-like_dom_sf"/>
</dbReference>
<reference evidence="5" key="1">
    <citation type="journal article" date="2019" name="G3 (Bethesda)">
        <title>Genome Assemblies of Two Rare Opportunistic Yeast Pathogens: Diutina rugosa (syn. Candida rugosa) and Trichomonascus ciferrii (syn. Candida ciferrii).</title>
        <authorList>
            <person name="Mixao V."/>
            <person name="Saus E."/>
            <person name="Hansen A.P."/>
            <person name="Lass-Florl C."/>
            <person name="Gabaldon T."/>
        </authorList>
    </citation>
    <scope>NUCLEOTIDE SEQUENCE</scope>
    <source>
        <strain evidence="5">CBS 4856</strain>
    </source>
</reference>
<dbReference type="PROSITE" id="PS50294">
    <property type="entry name" value="WD_REPEATS_REGION"/>
    <property type="match status" value="1"/>
</dbReference>
<organism evidence="5 6">
    <name type="scientific">Trichomonascus ciferrii</name>
    <dbReference type="NCBI Taxonomy" id="44093"/>
    <lineage>
        <taxon>Eukaryota</taxon>
        <taxon>Fungi</taxon>
        <taxon>Dikarya</taxon>
        <taxon>Ascomycota</taxon>
        <taxon>Saccharomycotina</taxon>
        <taxon>Dipodascomycetes</taxon>
        <taxon>Dipodascales</taxon>
        <taxon>Trichomonascaceae</taxon>
        <taxon>Trichomonascus</taxon>
        <taxon>Trichomonascus ciferrii complex</taxon>
    </lineage>
</organism>
<name>A0A642V1A1_9ASCO</name>
<feature type="repeat" description="WD" evidence="3">
    <location>
        <begin position="273"/>
        <end position="315"/>
    </location>
</feature>
<dbReference type="Proteomes" id="UP000761534">
    <property type="component" value="Unassembled WGS sequence"/>
</dbReference>
<dbReference type="OrthoDB" id="361494at2759"/>
<dbReference type="PROSITE" id="PS50082">
    <property type="entry name" value="WD_REPEATS_2"/>
    <property type="match status" value="1"/>
</dbReference>
<evidence type="ECO:0000313" key="6">
    <source>
        <dbReference type="Proteomes" id="UP000761534"/>
    </source>
</evidence>
<dbReference type="InterPro" id="IPR001680">
    <property type="entry name" value="WD40_rpt"/>
</dbReference>
<accession>A0A642V1A1</accession>
<dbReference type="VEuPathDB" id="FungiDB:TRICI_004093"/>
<dbReference type="SUPFAM" id="SSF50978">
    <property type="entry name" value="WD40 repeat-like"/>
    <property type="match status" value="1"/>
</dbReference>
<dbReference type="PROSITE" id="PS00678">
    <property type="entry name" value="WD_REPEATS_1"/>
    <property type="match status" value="1"/>
</dbReference>
<keyword evidence="1 3" id="KW-0853">WD repeat</keyword>
<evidence type="ECO:0000256" key="1">
    <source>
        <dbReference type="ARBA" id="ARBA00022574"/>
    </source>
</evidence>
<dbReference type="PANTHER" id="PTHR22850">
    <property type="entry name" value="WD40 REPEAT FAMILY"/>
    <property type="match status" value="1"/>
</dbReference>
<keyword evidence="6" id="KW-1185">Reference proteome</keyword>
<dbReference type="SMART" id="SM00320">
    <property type="entry name" value="WD40"/>
    <property type="match status" value="3"/>
</dbReference>
<keyword evidence="2" id="KW-0677">Repeat</keyword>
<gene>
    <name evidence="5" type="ORF">TRICI_004093</name>
</gene>
<feature type="region of interest" description="Disordered" evidence="4">
    <location>
        <begin position="414"/>
        <end position="459"/>
    </location>
</feature>
<dbReference type="InterPro" id="IPR019775">
    <property type="entry name" value="WD40_repeat_CS"/>
</dbReference>
<dbReference type="Gene3D" id="2.130.10.10">
    <property type="entry name" value="YVTN repeat-like/Quinoprotein amine dehydrogenase"/>
    <property type="match status" value="1"/>
</dbReference>
<dbReference type="InterPro" id="IPR050459">
    <property type="entry name" value="WD_repeat_RBAP46/RBAP48/MSI1"/>
</dbReference>
<protein>
    <recommendedName>
        <fullName evidence="7">Anaphase-promoting complex subunit 4 WD40 domain-containing protein</fullName>
    </recommendedName>
</protein>
<evidence type="ECO:0000256" key="2">
    <source>
        <dbReference type="ARBA" id="ARBA00022737"/>
    </source>
</evidence>
<dbReference type="Pfam" id="PF00400">
    <property type="entry name" value="WD40"/>
    <property type="match status" value="2"/>
</dbReference>
<evidence type="ECO:0008006" key="7">
    <source>
        <dbReference type="Google" id="ProtNLM"/>
    </source>
</evidence>
<dbReference type="InterPro" id="IPR036322">
    <property type="entry name" value="WD40_repeat_dom_sf"/>
</dbReference>
<dbReference type="AlphaFoldDB" id="A0A642V1A1"/>
<dbReference type="EMBL" id="SWFS01000307">
    <property type="protein sequence ID" value="KAA8910569.1"/>
    <property type="molecule type" value="Genomic_DNA"/>
</dbReference>
<evidence type="ECO:0000256" key="3">
    <source>
        <dbReference type="PROSITE-ProRule" id="PRU00221"/>
    </source>
</evidence>
<sequence>MSVQPLKNLRPPSSSVSSSYWSIPDSEVYLSCVATHETDPLIAVASGARNSNLFIYELDKKAGEAEQHTILTHHQTVSLSGIHSLQWASPYQTLGGYGNVLASGHNSGLAYLTLLPDPHSDSEPAEILREFDHKRHIDPSEIKSTRIRNLSLLGKNWTCCADSAIMTLFSQSIFLWDPSRSDVPMMRKRARGTVCLDPSPLRDGVISFGGQRGVSITDIRVKDSPGLSPPNDNGGLVTQIKWSPHDENLLAAVHDSNIVKLWDIRAGGPLVTLNGHTDRVNSLSWSKISDNKVTSASSDGTIRIWNIKNCIEMQSQPPPLSDYSANNDKNNLDWLPQSLNQYRRQTSRYDDIFSHMTYFLEGSKNKPPSTTIFANNREFLALSNLSNGKSSEKLISIDSSGFFGLHTRLNSSTTPEEAFPAAKISDTESNTGSTVDEDLFSSPSSTMTSATSHDFEFKL</sequence>
<comment type="caution">
    <text evidence="5">The sequence shown here is derived from an EMBL/GenBank/DDBJ whole genome shotgun (WGS) entry which is preliminary data.</text>
</comment>
<evidence type="ECO:0000256" key="4">
    <source>
        <dbReference type="SAM" id="MobiDB-lite"/>
    </source>
</evidence>
<feature type="compositionally biased region" description="Low complexity" evidence="4">
    <location>
        <begin position="441"/>
        <end position="452"/>
    </location>
</feature>
<proteinExistence type="predicted"/>